<evidence type="ECO:0000313" key="4">
    <source>
        <dbReference type="Proteomes" id="UP000224634"/>
    </source>
</evidence>
<feature type="transmembrane region" description="Helical" evidence="2">
    <location>
        <begin position="29"/>
        <end position="49"/>
    </location>
</feature>
<gene>
    <name evidence="3" type="ORF">AJ80_09407</name>
</gene>
<feature type="compositionally biased region" description="Pro residues" evidence="1">
    <location>
        <begin position="129"/>
        <end position="140"/>
    </location>
</feature>
<dbReference type="STRING" id="1447883.A0A2B7WQP5"/>
<feature type="compositionally biased region" description="Pro residues" evidence="1">
    <location>
        <begin position="71"/>
        <end position="86"/>
    </location>
</feature>
<evidence type="ECO:0000256" key="1">
    <source>
        <dbReference type="SAM" id="MobiDB-lite"/>
    </source>
</evidence>
<organism evidence="3 4">
    <name type="scientific">Polytolypa hystricis (strain UAMH7299)</name>
    <dbReference type="NCBI Taxonomy" id="1447883"/>
    <lineage>
        <taxon>Eukaryota</taxon>
        <taxon>Fungi</taxon>
        <taxon>Dikarya</taxon>
        <taxon>Ascomycota</taxon>
        <taxon>Pezizomycotina</taxon>
        <taxon>Eurotiomycetes</taxon>
        <taxon>Eurotiomycetidae</taxon>
        <taxon>Onygenales</taxon>
        <taxon>Onygenales incertae sedis</taxon>
        <taxon>Polytolypa</taxon>
    </lineage>
</organism>
<dbReference type="InterPro" id="IPR020999">
    <property type="entry name" value="Chitin_synth_reg_RCR"/>
</dbReference>
<keyword evidence="4" id="KW-1185">Reference proteome</keyword>
<protein>
    <recommendedName>
        <fullName evidence="5">Chitin synthesis regulation, resistance to congo red-domain-containing protein</fullName>
    </recommendedName>
</protein>
<dbReference type="Proteomes" id="UP000224634">
    <property type="component" value="Unassembled WGS sequence"/>
</dbReference>
<keyword evidence="2" id="KW-0472">Membrane</keyword>
<evidence type="ECO:0000256" key="2">
    <source>
        <dbReference type="SAM" id="Phobius"/>
    </source>
</evidence>
<comment type="caution">
    <text evidence="3">The sequence shown here is derived from an EMBL/GenBank/DDBJ whole genome shotgun (WGS) entry which is preliminary data.</text>
</comment>
<dbReference type="AlphaFoldDB" id="A0A2B7WQP5"/>
<dbReference type="GO" id="GO:0016192">
    <property type="term" value="P:vesicle-mediated transport"/>
    <property type="evidence" value="ECO:0007669"/>
    <property type="project" value="TreeGrafter"/>
</dbReference>
<sequence length="140" mass="15446">MAILARAVRCEDNFGNRVSCSTWHGWGRWVALAVLVGAAFLCFFAFACLSSRRRRRAGRQPFRGTGWAAGPHPPHPPPQYQPPPPQYTAQNGYYPPNQHQGHGENQGYFGGQQSGVELQPPQNAYQPVYAPPPGPPPNKQ</sequence>
<feature type="region of interest" description="Disordered" evidence="1">
    <location>
        <begin position="60"/>
        <end position="140"/>
    </location>
</feature>
<keyword evidence="2" id="KW-0812">Transmembrane</keyword>
<dbReference type="EMBL" id="PDNA01000278">
    <property type="protein sequence ID" value="PGG99075.1"/>
    <property type="molecule type" value="Genomic_DNA"/>
</dbReference>
<name>A0A2B7WQP5_POLH7</name>
<evidence type="ECO:0008006" key="5">
    <source>
        <dbReference type="Google" id="ProtNLM"/>
    </source>
</evidence>
<feature type="compositionally biased region" description="Polar residues" evidence="1">
    <location>
        <begin position="114"/>
        <end position="125"/>
    </location>
</feature>
<dbReference type="OrthoDB" id="3556830at2759"/>
<dbReference type="PANTHER" id="PTHR28187">
    <property type="entry name" value="PROTEIN RCR1-RELATED"/>
    <property type="match status" value="1"/>
</dbReference>
<proteinExistence type="predicted"/>
<evidence type="ECO:0000313" key="3">
    <source>
        <dbReference type="EMBL" id="PGG99075.1"/>
    </source>
</evidence>
<keyword evidence="2" id="KW-1133">Transmembrane helix</keyword>
<accession>A0A2B7WQP5</accession>
<reference evidence="3 4" key="1">
    <citation type="submission" date="2017-10" db="EMBL/GenBank/DDBJ databases">
        <title>Comparative genomics in systemic dimorphic fungi from Ajellomycetaceae.</title>
        <authorList>
            <person name="Munoz J.F."/>
            <person name="Mcewen J.G."/>
            <person name="Clay O.K."/>
            <person name="Cuomo C.A."/>
        </authorList>
    </citation>
    <scope>NUCLEOTIDE SEQUENCE [LARGE SCALE GENOMIC DNA]</scope>
    <source>
        <strain evidence="3 4">UAMH7299</strain>
    </source>
</reference>
<dbReference type="PANTHER" id="PTHR28187:SF1">
    <property type="entry name" value="PROTEIN RCR1-RELATED"/>
    <property type="match status" value="1"/>
</dbReference>
<dbReference type="Pfam" id="PF12273">
    <property type="entry name" value="RCR"/>
    <property type="match status" value="1"/>
</dbReference>